<gene>
    <name evidence="2" type="ORF">CD117_07015</name>
</gene>
<dbReference type="EMBL" id="RXWV01000036">
    <property type="protein sequence ID" value="RTX72866.1"/>
    <property type="molecule type" value="Genomic_DNA"/>
</dbReference>
<organism evidence="2 3">
    <name type="scientific">Mammaliicoccus sciuri</name>
    <name type="common">Staphylococcus sciuri</name>
    <dbReference type="NCBI Taxonomy" id="1296"/>
    <lineage>
        <taxon>Bacteria</taxon>
        <taxon>Bacillati</taxon>
        <taxon>Bacillota</taxon>
        <taxon>Bacilli</taxon>
        <taxon>Bacillales</taxon>
        <taxon>Staphylococcaceae</taxon>
        <taxon>Mammaliicoccus</taxon>
    </lineage>
</organism>
<accession>A0AAJ4VI06</accession>
<name>A0AAJ4VI06_MAMSC</name>
<proteinExistence type="predicted"/>
<dbReference type="InterPro" id="IPR025382">
    <property type="entry name" value="Cap4-like_endonuclease_dom"/>
</dbReference>
<dbReference type="Proteomes" id="UP000274792">
    <property type="component" value="Unassembled WGS sequence"/>
</dbReference>
<dbReference type="RefSeq" id="WP_126477226.1">
    <property type="nucleotide sequence ID" value="NZ_RXWV01000036.1"/>
</dbReference>
<dbReference type="GO" id="GO:0004518">
    <property type="term" value="F:nuclease activity"/>
    <property type="evidence" value="ECO:0007669"/>
    <property type="project" value="InterPro"/>
</dbReference>
<evidence type="ECO:0000259" key="1">
    <source>
        <dbReference type="Pfam" id="PF14130"/>
    </source>
</evidence>
<dbReference type="AlphaFoldDB" id="A0AAJ4VI06"/>
<sequence length="571" mass="67736">MFNTYKDLAYQNHLKKLKMYQDISGEDFEGIEEEDIIDKLMEGNFEDLGGLTAIRGFMYQYYVTMYYILKMVQDPKNSWWDKVVVEYFDDVALLSNDKIRFIQVKTIREHSSKKLLPKDIYSRSRKKSVDSEYNHFNSWIEKLFKSYDVFIGKNQSSLIYSYFEEIPFINPEFELVSNTPHNSLNDLEEFTLNTSFKANFSENNILKKKLEIPVEYKGENIPFSKVFSKPVDFYLERLYINKLGSFESLKSTIEGIIEDIIGIEHPIKKTIIGEIFSNLLSEIAKRTYRDDPEIDKSDLVFKREDVKRLIYTWSESLKDSTASYLEDESLLKTIKYLLEALRSEFQDEFKSNQMLVNEILETIDWFSTEFENQFRKNSNYCLVFLNKLFNLQKIIKFEQFNNDKDKQHIKRSLAYIIRCLVFYPSKKVEFQNSQLLFHTGEIENEKLLFTIYNARNRTGTEIVKNTIVSALQQCEYGSNINQDLFSLIIDEKKEKQTDKNKTSERLAARFTVAKIERDEISIIDPPENLKFINKDEVDAFFEFFREMPVESIRTFQDKEIEAQWKLSLLEK</sequence>
<dbReference type="Pfam" id="PF14130">
    <property type="entry name" value="Cap4_nuclease"/>
    <property type="match status" value="1"/>
</dbReference>
<reference evidence="2 3" key="1">
    <citation type="submission" date="2018-10" db="EMBL/GenBank/DDBJ databases">
        <title>A collection Staphylococci species genome sequencing.</title>
        <authorList>
            <person name="Cole K."/>
        </authorList>
    </citation>
    <scope>NUCLEOTIDE SEQUENCE [LARGE SCALE GENOMIC DNA]</scope>
    <source>
        <strain evidence="3">NCTC 12218</strain>
    </source>
</reference>
<comment type="caution">
    <text evidence="2">The sequence shown here is derived from an EMBL/GenBank/DDBJ whole genome shotgun (WGS) entry which is preliminary data.</text>
</comment>
<evidence type="ECO:0000313" key="2">
    <source>
        <dbReference type="EMBL" id="RTX72866.1"/>
    </source>
</evidence>
<evidence type="ECO:0000313" key="3">
    <source>
        <dbReference type="Proteomes" id="UP000274792"/>
    </source>
</evidence>
<feature type="domain" description="CD-NTase associated protein 4-like DNA endonuclease" evidence="1">
    <location>
        <begin position="49"/>
        <end position="195"/>
    </location>
</feature>
<protein>
    <submittedName>
        <fullName evidence="2">DUF4297 domain-containing protein</fullName>
    </submittedName>
</protein>